<name>A0A1T5CGS2_9SPHN</name>
<sequence length="106" mass="11361">MPKVTWLGDEDPGAQVIEQYGHTFVKGEAVEMGEKDPHLAKFRHMKAVFAVDANAEPVASAEPEKADPDAGTELAAIRAKLDEKGIKYDGRSGLDTLRAKLAAAEA</sequence>
<proteinExistence type="predicted"/>
<dbReference type="RefSeq" id="WP_079647977.1">
    <property type="nucleotide sequence ID" value="NZ_FUYM01000004.1"/>
</dbReference>
<evidence type="ECO:0000313" key="1">
    <source>
        <dbReference type="EMBL" id="SKB58685.1"/>
    </source>
</evidence>
<dbReference type="AlphaFoldDB" id="A0A1T5CGS2"/>
<evidence type="ECO:0000313" key="2">
    <source>
        <dbReference type="Proteomes" id="UP000189818"/>
    </source>
</evidence>
<organism evidence="1 2">
    <name type="scientific">Rhizorhabdus histidinilytica</name>
    <dbReference type="NCBI Taxonomy" id="439228"/>
    <lineage>
        <taxon>Bacteria</taxon>
        <taxon>Pseudomonadati</taxon>
        <taxon>Pseudomonadota</taxon>
        <taxon>Alphaproteobacteria</taxon>
        <taxon>Sphingomonadales</taxon>
        <taxon>Sphingomonadaceae</taxon>
        <taxon>Rhizorhabdus</taxon>
    </lineage>
</organism>
<gene>
    <name evidence="1" type="ORF">SAMN06295920_10454</name>
</gene>
<reference evidence="2" key="1">
    <citation type="submission" date="2017-02" db="EMBL/GenBank/DDBJ databases">
        <authorList>
            <person name="Varghese N."/>
            <person name="Submissions S."/>
        </authorList>
    </citation>
    <scope>NUCLEOTIDE SEQUENCE [LARGE SCALE GENOMIC DNA]</scope>
    <source>
        <strain evidence="2">UM2</strain>
    </source>
</reference>
<dbReference type="STRING" id="439228.SAMN06295920_10454"/>
<accession>A0A1T5CGS2</accession>
<dbReference type="EMBL" id="FUYM01000004">
    <property type="protein sequence ID" value="SKB58685.1"/>
    <property type="molecule type" value="Genomic_DNA"/>
</dbReference>
<protein>
    <submittedName>
        <fullName evidence="1">Uncharacterized protein</fullName>
    </submittedName>
</protein>
<keyword evidence="2" id="KW-1185">Reference proteome</keyword>
<dbReference type="Proteomes" id="UP000189818">
    <property type="component" value="Unassembled WGS sequence"/>
</dbReference>